<dbReference type="EMBL" id="CP042914">
    <property type="protein sequence ID" value="QEG42270.1"/>
    <property type="molecule type" value="Genomic_DNA"/>
</dbReference>
<dbReference type="InterPro" id="IPR029062">
    <property type="entry name" value="Class_I_gatase-like"/>
</dbReference>
<organism evidence="3 4">
    <name type="scientific">Roseimaritima ulvae</name>
    <dbReference type="NCBI Taxonomy" id="980254"/>
    <lineage>
        <taxon>Bacteria</taxon>
        <taxon>Pseudomonadati</taxon>
        <taxon>Planctomycetota</taxon>
        <taxon>Planctomycetia</taxon>
        <taxon>Pirellulales</taxon>
        <taxon>Pirellulaceae</taxon>
        <taxon>Roseimaritima</taxon>
    </lineage>
</organism>
<dbReference type="AlphaFoldDB" id="A0A5B9QWU5"/>
<dbReference type="OrthoDB" id="237862at2"/>
<dbReference type="PANTHER" id="PTHR37464:SF1">
    <property type="entry name" value="BLL2463 PROTEIN"/>
    <property type="match status" value="1"/>
</dbReference>
<dbReference type="InterPro" id="IPR011933">
    <property type="entry name" value="Double_TM_dom"/>
</dbReference>
<name>A0A5B9QWU5_9BACT</name>
<keyword evidence="4" id="KW-1185">Reference proteome</keyword>
<evidence type="ECO:0000313" key="4">
    <source>
        <dbReference type="Proteomes" id="UP000325286"/>
    </source>
</evidence>
<gene>
    <name evidence="3" type="ORF">UC8_43040</name>
</gene>
<proteinExistence type="predicted"/>
<dbReference type="InterPro" id="IPR036465">
    <property type="entry name" value="vWFA_dom_sf"/>
</dbReference>
<evidence type="ECO:0000313" key="3">
    <source>
        <dbReference type="EMBL" id="QEG42270.1"/>
    </source>
</evidence>
<protein>
    <recommendedName>
        <fullName evidence="2">Aerotolerance regulator N-terminal domain-containing protein</fullName>
    </recommendedName>
</protein>
<keyword evidence="1" id="KW-0472">Membrane</keyword>
<dbReference type="Pfam" id="PF07584">
    <property type="entry name" value="BatA"/>
    <property type="match status" value="1"/>
</dbReference>
<feature type="transmembrane region" description="Helical" evidence="1">
    <location>
        <begin position="6"/>
        <end position="26"/>
    </location>
</feature>
<evidence type="ECO:0000259" key="2">
    <source>
        <dbReference type="Pfam" id="PF07584"/>
    </source>
</evidence>
<dbReference type="KEGG" id="rul:UC8_43040"/>
<keyword evidence="1" id="KW-0812">Transmembrane</keyword>
<feature type="domain" description="Aerotolerance regulator N-terminal" evidence="2">
    <location>
        <begin position="1"/>
        <end position="72"/>
    </location>
</feature>
<dbReference type="SUPFAM" id="SSF53300">
    <property type="entry name" value="vWA-like"/>
    <property type="match status" value="1"/>
</dbReference>
<keyword evidence="1" id="KW-1133">Transmembrane helix</keyword>
<feature type="transmembrane region" description="Helical" evidence="1">
    <location>
        <begin position="55"/>
        <end position="78"/>
    </location>
</feature>
<dbReference type="Proteomes" id="UP000325286">
    <property type="component" value="Chromosome"/>
</dbReference>
<evidence type="ECO:0000256" key="1">
    <source>
        <dbReference type="SAM" id="Phobius"/>
    </source>
</evidence>
<dbReference type="NCBIfam" id="TIGR02226">
    <property type="entry name" value="two_anch"/>
    <property type="match status" value="1"/>
</dbReference>
<dbReference type="RefSeq" id="WP_068131507.1">
    <property type="nucleotide sequence ID" value="NZ_CP042914.1"/>
</dbReference>
<sequence>MFLFPALTIGFLFVGVPLLVHLINMLRHRRQQWAAMDFLLASYRKQKKWIILRQLLLLLARTAVAAVLIAMLCGWISGGRLLGALGGRTVHHVVVLDDSYSMADISSGGQTYQRALASLRSLTERLAASEGQHQLTVLRSSRAELVLRGGGSAGDAAADLSVQTITGDARLIDRVMATEASPMSVDLVPAMRLAGELIGNTPADETVAYVISDFRERDWQAPERIAEILEGMDSENVDLRFIDSATTPASNLGITKLQPLPDVWVSDVPVVVQTAVKNYGATPVTNVNLAARVIRYGSEASSPDPTRQYSGLVEPLPGVVIERLEPGEEVVRQFQVHIAEPGTHAIQVTLPDDALPTDNSRTCTLPLSAAQRVLIVDGDAEQQGAYHIASVLEPGSQVSTGAIPDVRAPTFLRSATLEDLRPYRAIYLVDPKQITQNAAHALSQYVAEGGGLAWILGENAQPQRLNEVLLAEGRNLLPGALATVSELPLSTAAGSDVVMADEHSLTEPFRPLGNAVFGRVGLAESWSLDLADPRVSLASPVREVLNRRDRRPFVLQHSVGRGQVVTVLAGLEGRWSNWPGDPTFVIFMLRANAFLWSGAAVETSRTVDQPIELTLSTDRYGRTAQVLAAVSEPPRVPIEMQAEPTDAGLQLSIDPREAAISGSADVDAMLVPGITEVWLSRIDGQGEVRPMASVITPTEGDLRRADRRKLQQDLQPIRLQFYSTDDVLEQSNGSGGSTTTLILLALLGTLLASEQALAYWASYHPPRGGGPA</sequence>
<dbReference type="InterPro" id="IPR024163">
    <property type="entry name" value="Aerotolerance_reg_N"/>
</dbReference>
<accession>A0A5B9QWU5</accession>
<dbReference type="PANTHER" id="PTHR37464">
    <property type="entry name" value="BLL2463 PROTEIN"/>
    <property type="match status" value="1"/>
</dbReference>
<dbReference type="SUPFAM" id="SSF52317">
    <property type="entry name" value="Class I glutamine amidotransferase-like"/>
    <property type="match status" value="1"/>
</dbReference>
<reference evidence="3 4" key="1">
    <citation type="submission" date="2019-08" db="EMBL/GenBank/DDBJ databases">
        <title>Deep-cultivation of Planctomycetes and their phenomic and genomic characterization uncovers novel biology.</title>
        <authorList>
            <person name="Wiegand S."/>
            <person name="Jogler M."/>
            <person name="Boedeker C."/>
            <person name="Pinto D."/>
            <person name="Vollmers J."/>
            <person name="Rivas-Marin E."/>
            <person name="Kohn T."/>
            <person name="Peeters S.H."/>
            <person name="Heuer A."/>
            <person name="Rast P."/>
            <person name="Oberbeckmann S."/>
            <person name="Bunk B."/>
            <person name="Jeske O."/>
            <person name="Meyerdierks A."/>
            <person name="Storesund J.E."/>
            <person name="Kallscheuer N."/>
            <person name="Luecker S."/>
            <person name="Lage O.M."/>
            <person name="Pohl T."/>
            <person name="Merkel B.J."/>
            <person name="Hornburger P."/>
            <person name="Mueller R.-W."/>
            <person name="Bruemmer F."/>
            <person name="Labrenz M."/>
            <person name="Spormann A.M."/>
            <person name="Op den Camp H."/>
            <person name="Overmann J."/>
            <person name="Amann R."/>
            <person name="Jetten M.S.M."/>
            <person name="Mascher T."/>
            <person name="Medema M.H."/>
            <person name="Devos D.P."/>
            <person name="Kaster A.-K."/>
            <person name="Ovreas L."/>
            <person name="Rohde M."/>
            <person name="Galperin M.Y."/>
            <person name="Jogler C."/>
        </authorList>
    </citation>
    <scope>NUCLEOTIDE SEQUENCE [LARGE SCALE GENOMIC DNA]</scope>
    <source>
        <strain evidence="3 4">UC8</strain>
    </source>
</reference>
<dbReference type="Gene3D" id="3.40.50.880">
    <property type="match status" value="1"/>
</dbReference>